<feature type="domain" description="VOC" evidence="1">
    <location>
        <begin position="4"/>
        <end position="149"/>
    </location>
</feature>
<dbReference type="PANTHER" id="PTHR36113:SF6">
    <property type="entry name" value="FOSFOMYCIN RESISTANCE PROTEIN FOSX"/>
    <property type="match status" value="1"/>
</dbReference>
<gene>
    <name evidence="2" type="ORF">LPT13_00035</name>
</gene>
<dbReference type="InterPro" id="IPR037523">
    <property type="entry name" value="VOC_core"/>
</dbReference>
<protein>
    <submittedName>
        <fullName evidence="2">VOC family protein</fullName>
    </submittedName>
</protein>
<dbReference type="Gene3D" id="3.10.180.10">
    <property type="entry name" value="2,3-Dihydroxybiphenyl 1,2-Dioxygenase, domain 1"/>
    <property type="match status" value="1"/>
</dbReference>
<dbReference type="InterPro" id="IPR029068">
    <property type="entry name" value="Glyas_Bleomycin-R_OHBP_Dase"/>
</dbReference>
<dbReference type="PROSITE" id="PS51819">
    <property type="entry name" value="VOC"/>
    <property type="match status" value="1"/>
</dbReference>
<sequence>MKIAPHHIGAYCNDIEESIDFYVDVLGFRHLFSTETMEGDKPLKMAWVKSDDGVVIELLEQEDKATVAAARACLNHFAVRVPDMDEIVARLNERGVAIEAGPFDALCPFDRPLGEADSDVFTVYGDGGAKLKIMFFRGPGGERIEAVQDNIGAL</sequence>
<proteinExistence type="predicted"/>
<evidence type="ECO:0000313" key="2">
    <source>
        <dbReference type="EMBL" id="MCI2240749.1"/>
    </source>
</evidence>
<keyword evidence="3" id="KW-1185">Reference proteome</keyword>
<accession>A0ABS9WCY8</accession>
<evidence type="ECO:0000259" key="1">
    <source>
        <dbReference type="PROSITE" id="PS51819"/>
    </source>
</evidence>
<dbReference type="Proteomes" id="UP001430755">
    <property type="component" value="Unassembled WGS sequence"/>
</dbReference>
<dbReference type="InterPro" id="IPR051332">
    <property type="entry name" value="Fosfomycin_Res_Enzymes"/>
</dbReference>
<reference evidence="2" key="1">
    <citation type="submission" date="2021-11" db="EMBL/GenBank/DDBJ databases">
        <title>A Novel Adlercreutzia Species, isolated from a Allomyrina dichotoma larva feces.</title>
        <authorList>
            <person name="Suh M.K."/>
        </authorList>
    </citation>
    <scope>NUCLEOTIDE SEQUENCE</scope>
    <source>
        <strain evidence="2">JBNU-10</strain>
    </source>
</reference>
<comment type="caution">
    <text evidence="2">The sequence shown here is derived from an EMBL/GenBank/DDBJ whole genome shotgun (WGS) entry which is preliminary data.</text>
</comment>
<dbReference type="EMBL" id="JAJMLW010000001">
    <property type="protein sequence ID" value="MCI2240749.1"/>
    <property type="molecule type" value="Genomic_DNA"/>
</dbReference>
<evidence type="ECO:0000313" key="3">
    <source>
        <dbReference type="Proteomes" id="UP001430755"/>
    </source>
</evidence>
<name>A0ABS9WCY8_9ACTN</name>
<organism evidence="2 3">
    <name type="scientific">Adlercreutzia faecimuris</name>
    <dbReference type="NCBI Taxonomy" id="2897341"/>
    <lineage>
        <taxon>Bacteria</taxon>
        <taxon>Bacillati</taxon>
        <taxon>Actinomycetota</taxon>
        <taxon>Coriobacteriia</taxon>
        <taxon>Eggerthellales</taxon>
        <taxon>Eggerthellaceae</taxon>
        <taxon>Adlercreutzia</taxon>
    </lineage>
</organism>
<dbReference type="PANTHER" id="PTHR36113">
    <property type="entry name" value="LYASE, PUTATIVE-RELATED-RELATED"/>
    <property type="match status" value="1"/>
</dbReference>
<dbReference type="SUPFAM" id="SSF54593">
    <property type="entry name" value="Glyoxalase/Bleomycin resistance protein/Dihydroxybiphenyl dioxygenase"/>
    <property type="match status" value="1"/>
</dbReference>
<dbReference type="Pfam" id="PF13669">
    <property type="entry name" value="Glyoxalase_4"/>
    <property type="match status" value="1"/>
</dbReference>
<dbReference type="RefSeq" id="WP_242162301.1">
    <property type="nucleotide sequence ID" value="NZ_JAJMLW010000001.1"/>
</dbReference>